<dbReference type="AlphaFoldDB" id="A0A7X0RMN7"/>
<dbReference type="Proteomes" id="UP000547209">
    <property type="component" value="Unassembled WGS sequence"/>
</dbReference>
<evidence type="ECO:0000313" key="3">
    <source>
        <dbReference type="Proteomes" id="UP000547209"/>
    </source>
</evidence>
<dbReference type="RefSeq" id="WP_185141728.1">
    <property type="nucleotide sequence ID" value="NZ_JACJVP010000007.1"/>
</dbReference>
<accession>A0A7X0RMN7</accession>
<reference evidence="2 3" key="1">
    <citation type="submission" date="2020-08" db="EMBL/GenBank/DDBJ databases">
        <title>Cohnella phylogeny.</title>
        <authorList>
            <person name="Dunlap C."/>
        </authorList>
    </citation>
    <scope>NUCLEOTIDE SEQUENCE [LARGE SCALE GENOMIC DNA]</scope>
    <source>
        <strain evidence="2 3">DSM 28246</strain>
    </source>
</reference>
<evidence type="ECO:0008006" key="4">
    <source>
        <dbReference type="Google" id="ProtNLM"/>
    </source>
</evidence>
<dbReference type="EMBL" id="JACJVP010000007">
    <property type="protein sequence ID" value="MBB6670292.1"/>
    <property type="molecule type" value="Genomic_DNA"/>
</dbReference>
<protein>
    <recommendedName>
        <fullName evidence="4">Bacteriophage SP-beta YorD domain-containing protein</fullName>
    </recommendedName>
</protein>
<proteinExistence type="predicted"/>
<evidence type="ECO:0000256" key="1">
    <source>
        <dbReference type="SAM" id="MobiDB-lite"/>
    </source>
</evidence>
<gene>
    <name evidence="2" type="ORF">H7C19_06280</name>
</gene>
<name>A0A7X0RMN7_9BACL</name>
<evidence type="ECO:0000313" key="2">
    <source>
        <dbReference type="EMBL" id="MBB6670292.1"/>
    </source>
</evidence>
<organism evidence="2 3">
    <name type="scientific">Cohnella nanjingensis</name>
    <dbReference type="NCBI Taxonomy" id="1387779"/>
    <lineage>
        <taxon>Bacteria</taxon>
        <taxon>Bacillati</taxon>
        <taxon>Bacillota</taxon>
        <taxon>Bacilli</taxon>
        <taxon>Bacillales</taxon>
        <taxon>Paenibacillaceae</taxon>
        <taxon>Cohnella</taxon>
    </lineage>
</organism>
<sequence length="133" mass="14696">MKEAIIADLNGKYQEPTIVPDEQTGVTPIYAAPEPPEEGEEPEEKEPEVIGYIVAEKVPDGLYLPRWDFINSEWIEGLTQEEIDAIRNAPQPVTSEQRIAELETANGNLRSDNLTLMEAVAELYEMILAGGAA</sequence>
<comment type="caution">
    <text evidence="2">The sequence shown here is derived from an EMBL/GenBank/DDBJ whole genome shotgun (WGS) entry which is preliminary data.</text>
</comment>
<feature type="compositionally biased region" description="Acidic residues" evidence="1">
    <location>
        <begin position="35"/>
        <end position="46"/>
    </location>
</feature>
<keyword evidence="3" id="KW-1185">Reference proteome</keyword>
<feature type="region of interest" description="Disordered" evidence="1">
    <location>
        <begin position="15"/>
        <end position="46"/>
    </location>
</feature>